<protein>
    <recommendedName>
        <fullName evidence="3">AP2 domain-containing protein</fullName>
    </recommendedName>
</protein>
<dbReference type="RefSeq" id="WP_317942091.1">
    <property type="nucleotide sequence ID" value="NZ_JAUBDI010000002.1"/>
</dbReference>
<organism evidence="1 2">
    <name type="scientific">Sporosarcina saromensis</name>
    <dbReference type="NCBI Taxonomy" id="359365"/>
    <lineage>
        <taxon>Bacteria</taxon>
        <taxon>Bacillati</taxon>
        <taxon>Bacillota</taxon>
        <taxon>Bacilli</taxon>
        <taxon>Bacillales</taxon>
        <taxon>Caryophanaceae</taxon>
        <taxon>Sporosarcina</taxon>
    </lineage>
</organism>
<dbReference type="EMBL" id="JAUBDI010000002">
    <property type="protein sequence ID" value="MDW0112196.1"/>
    <property type="molecule type" value="Genomic_DNA"/>
</dbReference>
<name>A0ABU4G5L3_9BACL</name>
<proteinExistence type="predicted"/>
<evidence type="ECO:0008006" key="3">
    <source>
        <dbReference type="Google" id="ProtNLM"/>
    </source>
</evidence>
<accession>A0ABU4G5L3</accession>
<sequence length="151" mass="17400">MTGNITAGDRFGRLTALQKTDLRKRGKIVWACKCDCGKYINAVSTDLTAGDTQSCGCLKKEMEEKHLREKYDEKRVNGVALQLFKDKEPRKDSSTGYRGVSKYYTRKSKELRYRAWITVDGKQHYKSGFNTAEDAYYKGRLMLEDLHLPKK</sequence>
<reference evidence="1 2" key="1">
    <citation type="submission" date="2023-06" db="EMBL/GenBank/DDBJ databases">
        <title>Sporosarcina sp. nov., isolated from Korean traditional fermented seafood 'Jeotgal'.</title>
        <authorList>
            <person name="Yang A.I."/>
            <person name="Shin N.-R."/>
        </authorList>
    </citation>
    <scope>NUCLEOTIDE SEQUENCE [LARGE SCALE GENOMIC DNA]</scope>
    <source>
        <strain evidence="1 2">KCTC13119</strain>
    </source>
</reference>
<dbReference type="Proteomes" id="UP001282284">
    <property type="component" value="Unassembled WGS sequence"/>
</dbReference>
<evidence type="ECO:0000313" key="2">
    <source>
        <dbReference type="Proteomes" id="UP001282284"/>
    </source>
</evidence>
<evidence type="ECO:0000313" key="1">
    <source>
        <dbReference type="EMBL" id="MDW0112196.1"/>
    </source>
</evidence>
<gene>
    <name evidence="1" type="ORF">QT711_03300</name>
</gene>
<keyword evidence="2" id="KW-1185">Reference proteome</keyword>
<comment type="caution">
    <text evidence="1">The sequence shown here is derived from an EMBL/GenBank/DDBJ whole genome shotgun (WGS) entry which is preliminary data.</text>
</comment>